<reference evidence="1" key="1">
    <citation type="submission" date="2014-09" db="EMBL/GenBank/DDBJ databases">
        <authorList>
            <person name="Magalhaes I.L.F."/>
            <person name="Oliveira U."/>
            <person name="Santos F.R."/>
            <person name="Vidigal T.H.D.A."/>
            <person name="Brescovit A.D."/>
            <person name="Santos A.J."/>
        </authorList>
    </citation>
    <scope>NUCLEOTIDE SEQUENCE</scope>
    <source>
        <tissue evidence="1">Shoot tissue taken approximately 20 cm above the soil surface</tissue>
    </source>
</reference>
<dbReference type="EMBL" id="GBRH01213898">
    <property type="protein sequence ID" value="JAD83997.1"/>
    <property type="molecule type" value="Transcribed_RNA"/>
</dbReference>
<name>A0A0A9DJQ5_ARUDO</name>
<organism evidence="1">
    <name type="scientific">Arundo donax</name>
    <name type="common">Giant reed</name>
    <name type="synonym">Donax arundinaceus</name>
    <dbReference type="NCBI Taxonomy" id="35708"/>
    <lineage>
        <taxon>Eukaryota</taxon>
        <taxon>Viridiplantae</taxon>
        <taxon>Streptophyta</taxon>
        <taxon>Embryophyta</taxon>
        <taxon>Tracheophyta</taxon>
        <taxon>Spermatophyta</taxon>
        <taxon>Magnoliopsida</taxon>
        <taxon>Liliopsida</taxon>
        <taxon>Poales</taxon>
        <taxon>Poaceae</taxon>
        <taxon>PACMAD clade</taxon>
        <taxon>Arundinoideae</taxon>
        <taxon>Arundineae</taxon>
        <taxon>Arundo</taxon>
    </lineage>
</organism>
<evidence type="ECO:0000313" key="1">
    <source>
        <dbReference type="EMBL" id="JAD83997.1"/>
    </source>
</evidence>
<dbReference type="AlphaFoldDB" id="A0A0A9DJQ5"/>
<protein>
    <submittedName>
        <fullName evidence="1">Uncharacterized protein</fullName>
    </submittedName>
</protein>
<reference evidence="1" key="2">
    <citation type="journal article" date="2015" name="Data Brief">
        <title>Shoot transcriptome of the giant reed, Arundo donax.</title>
        <authorList>
            <person name="Barrero R.A."/>
            <person name="Guerrero F.D."/>
            <person name="Moolhuijzen P."/>
            <person name="Goolsby J.A."/>
            <person name="Tidwell J."/>
            <person name="Bellgard S.E."/>
            <person name="Bellgard M.I."/>
        </authorList>
    </citation>
    <scope>NUCLEOTIDE SEQUENCE</scope>
    <source>
        <tissue evidence="1">Shoot tissue taken approximately 20 cm above the soil surface</tissue>
    </source>
</reference>
<accession>A0A0A9DJQ5</accession>
<proteinExistence type="predicted"/>
<sequence length="38" mass="4381">MNLCSAYPPPPFLLFLPRSPNIKKCLLFKCIVMTSFSY</sequence>